<organism evidence="11 12">
    <name type="scientific">Aedes aegypti</name>
    <name type="common">Yellowfever mosquito</name>
    <name type="synonym">Culex aegypti</name>
    <dbReference type="NCBI Taxonomy" id="7159"/>
    <lineage>
        <taxon>Eukaryota</taxon>
        <taxon>Metazoa</taxon>
        <taxon>Ecdysozoa</taxon>
        <taxon>Arthropoda</taxon>
        <taxon>Hexapoda</taxon>
        <taxon>Insecta</taxon>
        <taxon>Pterygota</taxon>
        <taxon>Neoptera</taxon>
        <taxon>Endopterygota</taxon>
        <taxon>Diptera</taxon>
        <taxon>Nematocera</taxon>
        <taxon>Culicoidea</taxon>
        <taxon>Culicidae</taxon>
        <taxon>Culicinae</taxon>
        <taxon>Aedini</taxon>
        <taxon>Aedes</taxon>
        <taxon>Stegomyia</taxon>
    </lineage>
</organism>
<proteinExistence type="inferred from homology"/>
<dbReference type="Pfam" id="PF03723">
    <property type="entry name" value="Hemocyanin_C"/>
    <property type="match status" value="1"/>
</dbReference>
<dbReference type="PROSITE" id="PS00209">
    <property type="entry name" value="HEMOCYANIN_1"/>
    <property type="match status" value="1"/>
</dbReference>
<keyword evidence="12" id="KW-1185">Reference proteome</keyword>
<evidence type="ECO:0000256" key="4">
    <source>
        <dbReference type="ARBA" id="ARBA00022525"/>
    </source>
</evidence>
<feature type="domain" description="Tyrosinase copper-binding" evidence="10">
    <location>
        <begin position="397"/>
        <end position="408"/>
    </location>
</feature>
<dbReference type="GO" id="GO:0004503">
    <property type="term" value="F:tyrosinase activity"/>
    <property type="evidence" value="ECO:0007669"/>
    <property type="project" value="UniProtKB-ARBA"/>
</dbReference>
<protein>
    <recommendedName>
        <fullName evidence="10">Tyrosinase copper-binding domain-containing protein</fullName>
    </recommendedName>
</protein>
<dbReference type="EnsemblMetazoa" id="AAEL020579-RA">
    <property type="protein sequence ID" value="AAEL020579-PA"/>
    <property type="gene ID" value="AAEL020579"/>
</dbReference>
<dbReference type="FunFam" id="1.10.1280.10:FF:000004">
    <property type="entry name" value="Hemocyanin subunit 2"/>
    <property type="match status" value="1"/>
</dbReference>
<dbReference type="AlphaFoldDB" id="A0A6I8TYC1"/>
<name>A0A6I8TYC1_AEDAE</name>
<dbReference type="InterPro" id="IPR005203">
    <property type="entry name" value="Hemocyanin_C"/>
</dbReference>
<dbReference type="InterPro" id="IPR002227">
    <property type="entry name" value="Tyrosinase_Cu-bd"/>
</dbReference>
<dbReference type="InterPro" id="IPR014756">
    <property type="entry name" value="Ig_E-set"/>
</dbReference>
<dbReference type="PRINTS" id="PR00187">
    <property type="entry name" value="HAEMOCYANIN"/>
</dbReference>
<dbReference type="Gene3D" id="1.20.1370.10">
    <property type="entry name" value="Hemocyanin, N-terminal domain"/>
    <property type="match status" value="1"/>
</dbReference>
<keyword evidence="8" id="KW-0503">Monooxygenase</keyword>
<dbReference type="InterPro" id="IPR008922">
    <property type="entry name" value="Di-copper_centre_dom_sf"/>
</dbReference>
<comment type="similarity">
    <text evidence="3">Belongs to the tyrosinase family.</text>
</comment>
<dbReference type="PANTHER" id="PTHR11511:SF24">
    <property type="entry name" value="GH04080P"/>
    <property type="match status" value="1"/>
</dbReference>
<dbReference type="InterPro" id="IPR005204">
    <property type="entry name" value="Hemocyanin_N"/>
</dbReference>
<evidence type="ECO:0000256" key="1">
    <source>
        <dbReference type="ARBA" id="ARBA00001973"/>
    </source>
</evidence>
<evidence type="ECO:0000256" key="8">
    <source>
        <dbReference type="ARBA" id="ARBA00023033"/>
    </source>
</evidence>
<dbReference type="PANTHER" id="PTHR11511">
    <property type="entry name" value="LARVAL STORAGE PROTEIN/PHENOLOXIDASE"/>
    <property type="match status" value="1"/>
</dbReference>
<dbReference type="SUPFAM" id="SSF81296">
    <property type="entry name" value="E set domains"/>
    <property type="match status" value="1"/>
</dbReference>
<evidence type="ECO:0000256" key="2">
    <source>
        <dbReference type="ARBA" id="ARBA00004613"/>
    </source>
</evidence>
<reference evidence="11 12" key="1">
    <citation type="submission" date="2017-06" db="EMBL/GenBank/DDBJ databases">
        <title>Aedes aegypti genome working group (AGWG) sequencing and assembly.</title>
        <authorList>
            <consortium name="Aedes aegypti Genome Working Group (AGWG)"/>
            <person name="Matthews B.J."/>
        </authorList>
    </citation>
    <scope>NUCLEOTIDE SEQUENCE [LARGE SCALE GENOMIC DNA]</scope>
    <source>
        <strain evidence="11 12">LVP_AGWG</strain>
    </source>
</reference>
<dbReference type="OrthoDB" id="8119704at2759"/>
<keyword evidence="5" id="KW-0479">Metal-binding</keyword>
<evidence type="ECO:0000256" key="5">
    <source>
        <dbReference type="ARBA" id="ARBA00022723"/>
    </source>
</evidence>
<dbReference type="SUPFAM" id="SSF48056">
    <property type="entry name" value="Di-copper centre-containing domain"/>
    <property type="match status" value="1"/>
</dbReference>
<dbReference type="GO" id="GO:0005576">
    <property type="term" value="C:extracellular region"/>
    <property type="evidence" value="ECO:0007669"/>
    <property type="project" value="UniProtKB-SubCell"/>
</dbReference>
<dbReference type="Gene3D" id="1.10.1280.10">
    <property type="entry name" value="Di-copper center containing domain from catechol oxidase"/>
    <property type="match status" value="1"/>
</dbReference>
<keyword evidence="4" id="KW-0964">Secreted</keyword>
<evidence type="ECO:0000256" key="9">
    <source>
        <dbReference type="ARBA" id="ARBA00023157"/>
    </source>
</evidence>
<dbReference type="InterPro" id="IPR000896">
    <property type="entry name" value="Hemocyanin/hexamerin_mid_dom"/>
</dbReference>
<dbReference type="GO" id="GO:0046872">
    <property type="term" value="F:metal ion binding"/>
    <property type="evidence" value="ECO:0007669"/>
    <property type="project" value="UniProtKB-KW"/>
</dbReference>
<dbReference type="InParanoid" id="A0A6I8TYC1"/>
<dbReference type="GO" id="GO:0006582">
    <property type="term" value="P:melanin metabolic process"/>
    <property type="evidence" value="ECO:0007669"/>
    <property type="project" value="UniProtKB-ARBA"/>
</dbReference>
<reference evidence="11" key="2">
    <citation type="submission" date="2020-05" db="UniProtKB">
        <authorList>
            <consortium name="EnsemblMetazoa"/>
        </authorList>
    </citation>
    <scope>IDENTIFICATION</scope>
    <source>
        <strain evidence="11">LVP_AGWG</strain>
    </source>
</reference>
<keyword evidence="9" id="KW-1015">Disulfide bond</keyword>
<evidence type="ECO:0000256" key="6">
    <source>
        <dbReference type="ARBA" id="ARBA00023002"/>
    </source>
</evidence>
<evidence type="ECO:0000256" key="7">
    <source>
        <dbReference type="ARBA" id="ARBA00023008"/>
    </source>
</evidence>
<dbReference type="PROSITE" id="PS00210">
    <property type="entry name" value="HEMOCYANIN_2"/>
    <property type="match status" value="1"/>
</dbReference>
<sequence length="690" mass="79422">MSSNADVLALLQRPLEPTFYPKDNGKVVLEIPDEYLTDRYRPIGDELQKRFTDNVDIRIPVRNVGTPDISFAQVIDRRASFSLFIEKHREIASKLIELFIQQPDIPSLIGVASYCRDRLNVFLFQYALAVAVQHRQDTNSVNLPSILELFPDQFVDPAVFPKLREEGKVVSQANRMVIELPQNFTASDREDEQRLAYFREDIGVNMHHWHWHLVYPTSGPREIIDKDRRGELFFYMHQQIIHRYNVERFCNRLGKVRSMHNFREPIPEAYFPKMIRTSNSRPYASRPRNFTIKDIDRDVEGLKFTINEMEQWRDRIYTAIDAGFVVDATGKNIPLDEKKGIDILSNIIEASDLSINPKLYGNLHISGHIALAFCHDPDNRYLEEYGIMGDVATAQRDPTFYKWHSFIDDVLVRHKDTFDPYTAKDLSLPGVSISSLSVSLNRPKAPPNVLLTYWQRAQVDLASGLDFGPDGSVFASFTHLQHAPFAYNFEVINSNSAPVRGTARIFIAPKTDDRNTPLKYSEWRGYVLEMDKFVVMLNPGSNRITRRSDQSSVTVAFDRTFRQIKTDKDLPDKTELEKFRFCGCGWPDHMLLPKGTPEGMRFDLFVMISNYADEDIGQNIDMTSPARCDDSHSFCGLRDQKYPDGRSMGFPFDRKSPSSVQTVQDYVAPYPNMRTTDMTIKFTNTVIART</sequence>
<dbReference type="FunFam" id="2.60.40.1520:FF:000001">
    <property type="entry name" value="Hemocyanin subunit 2"/>
    <property type="match status" value="1"/>
</dbReference>
<dbReference type="Pfam" id="PF00372">
    <property type="entry name" value="Hemocyanin_M"/>
    <property type="match status" value="1"/>
</dbReference>
<dbReference type="Pfam" id="PF03722">
    <property type="entry name" value="Hemocyanin_N"/>
    <property type="match status" value="1"/>
</dbReference>
<comment type="subcellular location">
    <subcellularLocation>
        <location evidence="2">Secreted</location>
    </subcellularLocation>
</comment>
<dbReference type="InterPro" id="IPR037020">
    <property type="entry name" value="Hemocyanin_C_sf"/>
</dbReference>
<dbReference type="SUPFAM" id="SSF48050">
    <property type="entry name" value="Hemocyanin, N-terminal domain"/>
    <property type="match status" value="1"/>
</dbReference>
<evidence type="ECO:0000256" key="3">
    <source>
        <dbReference type="ARBA" id="ARBA00009928"/>
    </source>
</evidence>
<gene>
    <name evidence="11" type="primary">5574118</name>
</gene>
<evidence type="ECO:0000259" key="10">
    <source>
        <dbReference type="PROSITE" id="PS00498"/>
    </source>
</evidence>
<accession>A0A6I8TYC1</accession>
<dbReference type="PROSITE" id="PS00498">
    <property type="entry name" value="TYROSINASE_2"/>
    <property type="match status" value="1"/>
</dbReference>
<evidence type="ECO:0000313" key="12">
    <source>
        <dbReference type="Proteomes" id="UP000008820"/>
    </source>
</evidence>
<dbReference type="FunCoup" id="A0A6I8TYC1">
    <property type="interactions" value="29"/>
</dbReference>
<dbReference type="GO" id="GO:0004097">
    <property type="term" value="F:catechol oxidase activity"/>
    <property type="evidence" value="ECO:0007669"/>
    <property type="project" value="UniProtKB-ARBA"/>
</dbReference>
<keyword evidence="6" id="KW-0560">Oxidoreductase</keyword>
<dbReference type="Proteomes" id="UP000008820">
    <property type="component" value="Chromosome 2"/>
</dbReference>
<evidence type="ECO:0000313" key="11">
    <source>
        <dbReference type="EnsemblMetazoa" id="AAEL020579-PA"/>
    </source>
</evidence>
<dbReference type="Gene3D" id="2.60.40.1520">
    <property type="entry name" value="Hemocyanin, C-terminal domain"/>
    <property type="match status" value="1"/>
</dbReference>
<keyword evidence="7" id="KW-0186">Copper</keyword>
<dbReference type="InterPro" id="IPR013788">
    <property type="entry name" value="Hemocyanin/hexamerin"/>
</dbReference>
<dbReference type="InterPro" id="IPR036697">
    <property type="entry name" value="Hemocyanin_N_sf"/>
</dbReference>
<comment type="cofactor">
    <cofactor evidence="1">
        <name>Cu(2+)</name>
        <dbReference type="ChEBI" id="CHEBI:29036"/>
    </cofactor>
</comment>